<dbReference type="Proteomes" id="UP000192472">
    <property type="component" value="Unassembled WGS sequence"/>
</dbReference>
<dbReference type="Gene3D" id="3.30.420.260">
    <property type="match status" value="1"/>
</dbReference>
<evidence type="ECO:0000313" key="2">
    <source>
        <dbReference type="Proteomes" id="UP000192472"/>
    </source>
</evidence>
<dbReference type="EMBL" id="FWYF01000005">
    <property type="protein sequence ID" value="SMD38796.1"/>
    <property type="molecule type" value="Genomic_DNA"/>
</dbReference>
<dbReference type="AlphaFoldDB" id="A0A1W2GRB5"/>
<organism evidence="1 2">
    <name type="scientific">Reichenbachiella faecimaris</name>
    <dbReference type="NCBI Taxonomy" id="692418"/>
    <lineage>
        <taxon>Bacteria</taxon>
        <taxon>Pseudomonadati</taxon>
        <taxon>Bacteroidota</taxon>
        <taxon>Cytophagia</taxon>
        <taxon>Cytophagales</taxon>
        <taxon>Reichenbachiellaceae</taxon>
        <taxon>Reichenbachiella</taxon>
    </lineage>
</organism>
<dbReference type="RefSeq" id="WP_139793988.1">
    <property type="nucleotide sequence ID" value="NZ_FWYF01000005.1"/>
</dbReference>
<accession>A0A1W2GRB5</accession>
<dbReference type="OrthoDB" id="658622at2"/>
<protein>
    <recommendedName>
        <fullName evidence="3">DUF3822 family protein</fullName>
    </recommendedName>
</protein>
<keyword evidence="2" id="KW-1185">Reference proteome</keyword>
<gene>
    <name evidence="1" type="ORF">SAMN04488029_3883</name>
</gene>
<dbReference type="Gene3D" id="3.30.420.250">
    <property type="match status" value="1"/>
</dbReference>
<name>A0A1W2GRB5_REIFA</name>
<dbReference type="STRING" id="692418.SAMN04488029_3883"/>
<dbReference type="Pfam" id="PF12864">
    <property type="entry name" value="DUF3822"/>
    <property type="match status" value="1"/>
</dbReference>
<dbReference type="InterPro" id="IPR024213">
    <property type="entry name" value="DUF3822"/>
</dbReference>
<sequence length="296" mass="34546">MEAIHSATYKLVKRIKDSNFDVDQLHHYCLSMQIGIRDFQMSVTDTRNDTCLMVEDYILQDVKTINARLQVLAKLFENHHLLMAGFWDSIKLSLKSHKFSLVPASHFVEDSVRDYLLLNCTINDAVEGEYTYKHSSSNVVNAFAGDKRLVNWINSLYPNKEIEVIHQGSALIEGILKHNTQSDEKIVYCILDRGIMHIFVSENHKLHYYNQFSIKEAKDYVKYLMMVFKEFNLNQRTQKVILWGNISQGSDHHKLFSKYIGGIAFGKRPSNLKFNYHFDELSDHQYFDLLSIYLCD</sequence>
<proteinExistence type="predicted"/>
<reference evidence="1 2" key="1">
    <citation type="submission" date="2017-04" db="EMBL/GenBank/DDBJ databases">
        <authorList>
            <person name="Afonso C.L."/>
            <person name="Miller P.J."/>
            <person name="Scott M.A."/>
            <person name="Spackman E."/>
            <person name="Goraichik I."/>
            <person name="Dimitrov K.M."/>
            <person name="Suarez D.L."/>
            <person name="Swayne D.E."/>
        </authorList>
    </citation>
    <scope>NUCLEOTIDE SEQUENCE [LARGE SCALE GENOMIC DNA]</scope>
    <source>
        <strain evidence="1 2">DSM 26133</strain>
    </source>
</reference>
<evidence type="ECO:0008006" key="3">
    <source>
        <dbReference type="Google" id="ProtNLM"/>
    </source>
</evidence>
<evidence type="ECO:0000313" key="1">
    <source>
        <dbReference type="EMBL" id="SMD38796.1"/>
    </source>
</evidence>
<dbReference type="CDD" id="cd24013">
    <property type="entry name" value="ASKHA_ATPase_BT3980-like"/>
    <property type="match status" value="1"/>
</dbReference>